<evidence type="ECO:0000313" key="2">
    <source>
        <dbReference type="Proteomes" id="UP001148482"/>
    </source>
</evidence>
<dbReference type="EMBL" id="JAPJDA010000031">
    <property type="protein sequence ID" value="MCX2839597.1"/>
    <property type="molecule type" value="Genomic_DNA"/>
</dbReference>
<name>A0A9X3CZ06_9FLAO</name>
<organism evidence="1 2">
    <name type="scientific">Salinimicrobium profundisediminis</name>
    <dbReference type="NCBI Taxonomy" id="2994553"/>
    <lineage>
        <taxon>Bacteria</taxon>
        <taxon>Pseudomonadati</taxon>
        <taxon>Bacteroidota</taxon>
        <taxon>Flavobacteriia</taxon>
        <taxon>Flavobacteriales</taxon>
        <taxon>Flavobacteriaceae</taxon>
        <taxon>Salinimicrobium</taxon>
    </lineage>
</organism>
<protein>
    <submittedName>
        <fullName evidence="1">Uncharacterized protein</fullName>
    </submittedName>
</protein>
<comment type="caution">
    <text evidence="1">The sequence shown here is derived from an EMBL/GenBank/DDBJ whole genome shotgun (WGS) entry which is preliminary data.</text>
</comment>
<gene>
    <name evidence="1" type="ORF">OQ279_15730</name>
</gene>
<sequence length="147" mass="16485">MEKKNKKNKPLSMPDAFKVLSFIFAAILITACSKKITFPVSNVVPAAEAVVKVDKDNNQNYEVELEVSNLASPNRLTPSRAHYVVWMVTREHGTINLGRLDINRKNNGKLTTNTPYEPIRIFITAEDDSKPVLPSTQVVLNSEDFKV</sequence>
<reference evidence="1" key="1">
    <citation type="submission" date="2022-11" db="EMBL/GenBank/DDBJ databases">
        <title>Salinimicrobium profundisediminis sp. nov., isolated from deep-sea sediment of the Mariana Trench.</title>
        <authorList>
            <person name="Fu H."/>
        </authorList>
    </citation>
    <scope>NUCLEOTIDE SEQUENCE</scope>
    <source>
        <strain evidence="1">MT39</strain>
    </source>
</reference>
<dbReference type="RefSeq" id="WP_266070972.1">
    <property type="nucleotide sequence ID" value="NZ_JAPJDA010000031.1"/>
</dbReference>
<proteinExistence type="predicted"/>
<keyword evidence="2" id="KW-1185">Reference proteome</keyword>
<dbReference type="Proteomes" id="UP001148482">
    <property type="component" value="Unassembled WGS sequence"/>
</dbReference>
<dbReference type="PROSITE" id="PS51257">
    <property type="entry name" value="PROKAR_LIPOPROTEIN"/>
    <property type="match status" value="1"/>
</dbReference>
<evidence type="ECO:0000313" key="1">
    <source>
        <dbReference type="EMBL" id="MCX2839597.1"/>
    </source>
</evidence>
<dbReference type="AlphaFoldDB" id="A0A9X3CZ06"/>
<accession>A0A9X3CZ06</accession>